<accession>A0A7C3Z9Y5</accession>
<evidence type="ECO:0000259" key="2">
    <source>
        <dbReference type="PROSITE" id="PS50076"/>
    </source>
</evidence>
<gene>
    <name evidence="3" type="ORF">ENW96_00475</name>
</gene>
<evidence type="ECO:0000256" key="1">
    <source>
        <dbReference type="SAM" id="MobiDB-lite"/>
    </source>
</evidence>
<comment type="caution">
    <text evidence="3">The sequence shown here is derived from an EMBL/GenBank/DDBJ whole genome shotgun (WGS) entry which is preliminary data.</text>
</comment>
<feature type="region of interest" description="Disordered" evidence="1">
    <location>
        <begin position="93"/>
        <end position="119"/>
    </location>
</feature>
<dbReference type="InterPro" id="IPR036869">
    <property type="entry name" value="J_dom_sf"/>
</dbReference>
<reference evidence="3" key="1">
    <citation type="journal article" date="2020" name="mSystems">
        <title>Genome- and Community-Level Interaction Insights into Carbon Utilization and Element Cycling Functions of Hydrothermarchaeota in Hydrothermal Sediment.</title>
        <authorList>
            <person name="Zhou Z."/>
            <person name="Liu Y."/>
            <person name="Xu W."/>
            <person name="Pan J."/>
            <person name="Luo Z.H."/>
            <person name="Li M."/>
        </authorList>
    </citation>
    <scope>NUCLEOTIDE SEQUENCE [LARGE SCALE GENOMIC DNA]</scope>
    <source>
        <strain evidence="3">SpSt-897</strain>
    </source>
</reference>
<proteinExistence type="predicted"/>
<dbReference type="Gene3D" id="1.10.287.110">
    <property type="entry name" value="DnaJ domain"/>
    <property type="match status" value="1"/>
</dbReference>
<dbReference type="Pfam" id="PF00226">
    <property type="entry name" value="DnaJ"/>
    <property type="match status" value="1"/>
</dbReference>
<dbReference type="EMBL" id="DTMF01000016">
    <property type="protein sequence ID" value="HGF32851.1"/>
    <property type="molecule type" value="Genomic_DNA"/>
</dbReference>
<name>A0A7C3Z9Y5_9BACT</name>
<dbReference type="PANTHER" id="PTHR24074">
    <property type="entry name" value="CO-CHAPERONE PROTEIN DJLA"/>
    <property type="match status" value="1"/>
</dbReference>
<dbReference type="SMART" id="SM00271">
    <property type="entry name" value="DnaJ"/>
    <property type="match status" value="1"/>
</dbReference>
<organism evidence="3">
    <name type="scientific">Desulfobacca acetoxidans</name>
    <dbReference type="NCBI Taxonomy" id="60893"/>
    <lineage>
        <taxon>Bacteria</taxon>
        <taxon>Pseudomonadati</taxon>
        <taxon>Thermodesulfobacteriota</taxon>
        <taxon>Desulfobaccia</taxon>
        <taxon>Desulfobaccales</taxon>
        <taxon>Desulfobaccaceae</taxon>
        <taxon>Desulfobacca</taxon>
    </lineage>
</organism>
<feature type="domain" description="J" evidence="2">
    <location>
        <begin position="5"/>
        <end position="76"/>
    </location>
</feature>
<evidence type="ECO:0000313" key="3">
    <source>
        <dbReference type="EMBL" id="HGF32851.1"/>
    </source>
</evidence>
<dbReference type="InterPro" id="IPR001623">
    <property type="entry name" value="DnaJ_domain"/>
</dbReference>
<sequence length="119" mass="14068">MTLKEARDLLALPAVATRREISRAYRRAARRWHPDRAPEGREEEYRARMQQVNAAYQRLQEFVENYHFRLEDAETGEDLAEWWQDRFYTGVWGRPPQQNQASTDKDAETDSAAVKKRKG</sequence>
<protein>
    <submittedName>
        <fullName evidence="3">J domain-containing protein</fullName>
    </submittedName>
</protein>
<dbReference type="SUPFAM" id="SSF46565">
    <property type="entry name" value="Chaperone J-domain"/>
    <property type="match status" value="1"/>
</dbReference>
<dbReference type="PROSITE" id="PS50076">
    <property type="entry name" value="DNAJ_2"/>
    <property type="match status" value="1"/>
</dbReference>
<dbReference type="AlphaFoldDB" id="A0A7C3Z9Y5"/>
<dbReference type="InterPro" id="IPR050817">
    <property type="entry name" value="DjlA_DnaK_co-chaperone"/>
</dbReference>
<dbReference type="PRINTS" id="PR00625">
    <property type="entry name" value="JDOMAIN"/>
</dbReference>